<sequence>MASVNPQSTFPTAPAEPSVSTPTPLKWRPFYLRRRVLLGFILIFSLILGTVETLLVVSNKNSGIATSTPSNHHLWVNGPTAFLTIIAAIWARAEYQSKLIAPWTRLSQPETPASKSLLLDYVSMSPFIIPFTSIRNRDFLVSITTAIGLIIKLIIVLSSGLITLTWTGVQGSHPMVLQDQIVDSDTQLHNVGTLPWHIIQESRSQNFLFPDGISRAYAFQSVKSDLPGGVETRTVVQGIINTLDCEKVEVKLRGAMPPNDSNNGQGLNLTINSPQCTVSKLKMGGVQWSGEDNTTAVINFARFTRTTCDGTTGDAGRRVFVIFGEMSYTRDPSQNEYLAFTGTLKKSTQLLCVPRYTIMNLEVVRNGTQTRSITPLQVSTTRTLDSVSPWRIMDALFAASDGVMSPYGYYYQQSIEISSALVDVDTYTKTLLKSQWYSGQEVASLYDRQFLQGIATDYYMQFSAIIAKVCLMRPQSTDITGLATVNQYRLLVQAWAAQWIAGLVILCVVLAIISLFLVPREDILPSNPSSILNMTSIAFYSKELLRRLRYAGLADDKYLDKYLKGKAFQSTTALDPATGQKQFCIIGDGDAEPAKQASSDPYHPPLLHPIFRSSLCIGLVSMLITLELTLQESNKNEGIGDAGNDSYLHYTWTAIPTLVCGLFALSLSATDSCIRALAPYMILRKGVHVARMTSADLLDASLPRILYREVKFTNIGLLATTTAFLIASLFTIFSGSLFQVLPLATTVPTTLQALRNFDPYSFDSSGDRDLAYSSVSSTILGGNVSYPRFTYDDLAFPELSSAPSLGTIPNVRTASIPTIAAVIPAIRGKLSCRSYGVSKIRTHIAWGNVTSITHRIHQNPLEIGIEGEECGISHTESSGYNAILSTYPNATYFGLASKSNANTINGCSELLYIWGRIDYKANPIVQHVSALGCNTTFETVDADVTFTGSQLDMDERAPPRLHQTTARNTSSTKLHFRAWFSYMYLASLSLDPQLLDNFFSLLVSSPWAVLLSDLGDAAASGRIAAAIEKQHGIVAAQYIAQQRVPANQTNNLGLVSGPAAFDDRGRYNATATYAAGRRRVVQDATATRILEALLAAALVSAALGWATQPRTDVMPRGRPASIASVLALIAGGNMLARWPQPSSTCDKDDRGLKLWMGWGLVPDDEGRACGGRERGGDEPVWHLRHG</sequence>
<dbReference type="Proteomes" id="UP001392437">
    <property type="component" value="Unassembled WGS sequence"/>
</dbReference>
<evidence type="ECO:0000256" key="2">
    <source>
        <dbReference type="SAM" id="Phobius"/>
    </source>
</evidence>
<feature type="region of interest" description="Disordered" evidence="1">
    <location>
        <begin position="1"/>
        <end position="21"/>
    </location>
</feature>
<feature type="transmembrane region" description="Helical" evidence="2">
    <location>
        <begin position="495"/>
        <end position="518"/>
    </location>
</feature>
<keyword evidence="2" id="KW-1133">Transmembrane helix</keyword>
<dbReference type="AlphaFoldDB" id="A0AAW0R289"/>
<evidence type="ECO:0000313" key="3">
    <source>
        <dbReference type="EMBL" id="KAK8121298.1"/>
    </source>
</evidence>
<reference evidence="3 4" key="1">
    <citation type="submission" date="2023-01" db="EMBL/GenBank/DDBJ databases">
        <title>Analysis of 21 Apiospora genomes using comparative genomics revels a genus with tremendous synthesis potential of carbohydrate active enzymes and secondary metabolites.</title>
        <authorList>
            <person name="Sorensen T."/>
        </authorList>
    </citation>
    <scope>NUCLEOTIDE SEQUENCE [LARGE SCALE GENOMIC DNA]</scope>
    <source>
        <strain evidence="3 4">CBS 117206</strain>
    </source>
</reference>
<feature type="transmembrane region" description="Helical" evidence="2">
    <location>
        <begin position="715"/>
        <end position="738"/>
    </location>
</feature>
<feature type="compositionally biased region" description="Polar residues" evidence="1">
    <location>
        <begin position="1"/>
        <end position="11"/>
    </location>
</feature>
<keyword evidence="2" id="KW-0812">Transmembrane</keyword>
<evidence type="ECO:0000313" key="4">
    <source>
        <dbReference type="Proteomes" id="UP001392437"/>
    </source>
</evidence>
<keyword evidence="2" id="KW-0472">Membrane</keyword>
<dbReference type="PANTHER" id="PTHR37544">
    <property type="entry name" value="SPRAY-RELATED"/>
    <property type="match status" value="1"/>
</dbReference>
<proteinExistence type="predicted"/>
<dbReference type="EMBL" id="JAQQWP010000004">
    <property type="protein sequence ID" value="KAK8121298.1"/>
    <property type="molecule type" value="Genomic_DNA"/>
</dbReference>
<feature type="transmembrane region" description="Helical" evidence="2">
    <location>
        <begin position="72"/>
        <end position="91"/>
    </location>
</feature>
<feature type="transmembrane region" description="Helical" evidence="2">
    <location>
        <begin position="139"/>
        <end position="166"/>
    </location>
</feature>
<organism evidence="3 4">
    <name type="scientific">Apiospora kogelbergensis</name>
    <dbReference type="NCBI Taxonomy" id="1337665"/>
    <lineage>
        <taxon>Eukaryota</taxon>
        <taxon>Fungi</taxon>
        <taxon>Dikarya</taxon>
        <taxon>Ascomycota</taxon>
        <taxon>Pezizomycotina</taxon>
        <taxon>Sordariomycetes</taxon>
        <taxon>Xylariomycetidae</taxon>
        <taxon>Amphisphaeriales</taxon>
        <taxon>Apiosporaceae</taxon>
        <taxon>Apiospora</taxon>
    </lineage>
</organism>
<dbReference type="Pfam" id="PF11915">
    <property type="entry name" value="DUF3433"/>
    <property type="match status" value="2"/>
</dbReference>
<comment type="caution">
    <text evidence="3">The sequence shown here is derived from an EMBL/GenBank/DDBJ whole genome shotgun (WGS) entry which is preliminary data.</text>
</comment>
<gene>
    <name evidence="3" type="ORF">PG999_005418</name>
</gene>
<feature type="transmembrane region" description="Helical" evidence="2">
    <location>
        <begin position="36"/>
        <end position="57"/>
    </location>
</feature>
<dbReference type="PANTHER" id="PTHR37544:SF1">
    <property type="entry name" value="PHOSPHORIBOSYLAMINOIMIDAZOLE-SUCCINOCARBOXAMIDE SYNTHASE"/>
    <property type="match status" value="1"/>
</dbReference>
<protein>
    <submittedName>
        <fullName evidence="3">Uncharacterized protein</fullName>
    </submittedName>
</protein>
<evidence type="ECO:0000256" key="1">
    <source>
        <dbReference type="SAM" id="MobiDB-lite"/>
    </source>
</evidence>
<name>A0AAW0R289_9PEZI</name>
<keyword evidence="4" id="KW-1185">Reference proteome</keyword>
<dbReference type="InterPro" id="IPR021840">
    <property type="entry name" value="DUF3433"/>
</dbReference>
<accession>A0AAW0R289</accession>